<proteinExistence type="predicted"/>
<comment type="caution">
    <text evidence="1">The sequence shown here is derived from an EMBL/GenBank/DDBJ whole genome shotgun (WGS) entry which is preliminary data.</text>
</comment>
<keyword evidence="2" id="KW-1185">Reference proteome</keyword>
<dbReference type="EMBL" id="JACIDU010000020">
    <property type="protein sequence ID" value="MBB4105423.1"/>
    <property type="molecule type" value="Genomic_DNA"/>
</dbReference>
<organism evidence="1 2">
    <name type="scientific">Allorhizobium borbori</name>
    <dbReference type="NCBI Taxonomy" id="485907"/>
    <lineage>
        <taxon>Bacteria</taxon>
        <taxon>Pseudomonadati</taxon>
        <taxon>Pseudomonadota</taxon>
        <taxon>Alphaproteobacteria</taxon>
        <taxon>Hyphomicrobiales</taxon>
        <taxon>Rhizobiaceae</taxon>
        <taxon>Rhizobium/Agrobacterium group</taxon>
        <taxon>Allorhizobium</taxon>
    </lineage>
</organism>
<evidence type="ECO:0000313" key="2">
    <source>
        <dbReference type="Proteomes" id="UP000584824"/>
    </source>
</evidence>
<dbReference type="AlphaFoldDB" id="A0A7W6K566"/>
<reference evidence="1 2" key="1">
    <citation type="submission" date="2020-08" db="EMBL/GenBank/DDBJ databases">
        <title>Genomic Encyclopedia of Type Strains, Phase IV (KMG-IV): sequencing the most valuable type-strain genomes for metagenomic binning, comparative biology and taxonomic classification.</title>
        <authorList>
            <person name="Goeker M."/>
        </authorList>
    </citation>
    <scope>NUCLEOTIDE SEQUENCE [LARGE SCALE GENOMIC DNA]</scope>
    <source>
        <strain evidence="1 2">DSM 26385</strain>
    </source>
</reference>
<evidence type="ECO:0000313" key="1">
    <source>
        <dbReference type="EMBL" id="MBB4105423.1"/>
    </source>
</evidence>
<protein>
    <submittedName>
        <fullName evidence="1">Uncharacterized protein</fullName>
    </submittedName>
</protein>
<accession>A0A7W6K566</accession>
<gene>
    <name evidence="1" type="ORF">GGQ66_004010</name>
</gene>
<name>A0A7W6K566_9HYPH</name>
<dbReference type="RefSeq" id="WP_183794891.1">
    <property type="nucleotide sequence ID" value="NZ_JACIDU010000020.1"/>
</dbReference>
<sequence length="176" mass="19781">MLSTDTGAAASPPVANMQDVLVRVGQLNYVWTNTESLLIYVTAHLLKIDKEAAIIIFLTLNTTRARIDLVERLAKRHTVSDADRTAVLSAMGRLKRQAKVRNKYNHSIYSHDGNGRISGTQLMRLVETDRAILYGKEERLDARELRELERAITEIAAISEALWAFIRASDHLRGLV</sequence>
<dbReference type="Proteomes" id="UP000584824">
    <property type="component" value="Unassembled WGS sequence"/>
</dbReference>